<sequence>MKRHGEVDIGKAMSYNGTVAAAFPGLAGDVNGGLSAEAIIHAYRTERMANKIATFTLAVADFLHTYPGEVPSQTTIQMTAVSLHSNALQSEGNNLFFSGVFAVVLVSVTTATSIMVCPESPFQAPDTQH</sequence>
<evidence type="ECO:0000313" key="2">
    <source>
        <dbReference type="EMBL" id="KAF5325587.1"/>
    </source>
</evidence>
<proteinExistence type="predicted"/>
<protein>
    <submittedName>
        <fullName evidence="2">Uncharacterized protein</fullName>
    </submittedName>
</protein>
<dbReference type="AlphaFoldDB" id="A0A8H5F6R5"/>
<keyword evidence="1" id="KW-0812">Transmembrane</keyword>
<keyword evidence="3" id="KW-1185">Reference proteome</keyword>
<organism evidence="2 3">
    <name type="scientific">Ephemerocybe angulata</name>
    <dbReference type="NCBI Taxonomy" id="980116"/>
    <lineage>
        <taxon>Eukaryota</taxon>
        <taxon>Fungi</taxon>
        <taxon>Dikarya</taxon>
        <taxon>Basidiomycota</taxon>
        <taxon>Agaricomycotina</taxon>
        <taxon>Agaricomycetes</taxon>
        <taxon>Agaricomycetidae</taxon>
        <taxon>Agaricales</taxon>
        <taxon>Agaricineae</taxon>
        <taxon>Psathyrellaceae</taxon>
        <taxon>Ephemerocybe</taxon>
    </lineage>
</organism>
<keyword evidence="1" id="KW-1133">Transmembrane helix</keyword>
<evidence type="ECO:0000256" key="1">
    <source>
        <dbReference type="SAM" id="Phobius"/>
    </source>
</evidence>
<gene>
    <name evidence="2" type="ORF">D9611_000290</name>
</gene>
<reference evidence="2 3" key="1">
    <citation type="journal article" date="2020" name="ISME J.">
        <title>Uncovering the hidden diversity of litter-decomposition mechanisms in mushroom-forming fungi.</title>
        <authorList>
            <person name="Floudas D."/>
            <person name="Bentzer J."/>
            <person name="Ahren D."/>
            <person name="Johansson T."/>
            <person name="Persson P."/>
            <person name="Tunlid A."/>
        </authorList>
    </citation>
    <scope>NUCLEOTIDE SEQUENCE [LARGE SCALE GENOMIC DNA]</scope>
    <source>
        <strain evidence="2 3">CBS 175.51</strain>
    </source>
</reference>
<comment type="caution">
    <text evidence="2">The sequence shown here is derived from an EMBL/GenBank/DDBJ whole genome shotgun (WGS) entry which is preliminary data.</text>
</comment>
<dbReference type="EMBL" id="JAACJK010000163">
    <property type="protein sequence ID" value="KAF5325587.1"/>
    <property type="molecule type" value="Genomic_DNA"/>
</dbReference>
<evidence type="ECO:0000313" key="3">
    <source>
        <dbReference type="Proteomes" id="UP000541558"/>
    </source>
</evidence>
<name>A0A8H5F6R5_9AGAR</name>
<dbReference type="Proteomes" id="UP000541558">
    <property type="component" value="Unassembled WGS sequence"/>
</dbReference>
<accession>A0A8H5F6R5</accession>
<feature type="transmembrane region" description="Helical" evidence="1">
    <location>
        <begin position="95"/>
        <end position="116"/>
    </location>
</feature>
<keyword evidence="1" id="KW-0472">Membrane</keyword>